<organism evidence="3 4">
    <name type="scientific">Corynebacterium tuberculostearicum</name>
    <dbReference type="NCBI Taxonomy" id="38304"/>
    <lineage>
        <taxon>Bacteria</taxon>
        <taxon>Bacillati</taxon>
        <taxon>Actinomycetota</taxon>
        <taxon>Actinomycetes</taxon>
        <taxon>Mycobacteriales</taxon>
        <taxon>Corynebacteriaceae</taxon>
        <taxon>Corynebacterium</taxon>
    </lineage>
</organism>
<proteinExistence type="inferred from homology"/>
<dbReference type="InterPro" id="IPR003488">
    <property type="entry name" value="DprA"/>
</dbReference>
<keyword evidence="4" id="KW-1185">Reference proteome</keyword>
<evidence type="ECO:0000256" key="1">
    <source>
        <dbReference type="ARBA" id="ARBA00006525"/>
    </source>
</evidence>
<dbReference type="SUPFAM" id="SSF102405">
    <property type="entry name" value="MCP/YpsA-like"/>
    <property type="match status" value="1"/>
</dbReference>
<dbReference type="InterPro" id="IPR057666">
    <property type="entry name" value="DrpA_SLOG"/>
</dbReference>
<evidence type="ECO:0000313" key="4">
    <source>
        <dbReference type="Proteomes" id="UP000603369"/>
    </source>
</evidence>
<dbReference type="RefSeq" id="WP_200435494.1">
    <property type="nucleotide sequence ID" value="NZ_CP175798.1"/>
</dbReference>
<sequence>MSELDLSTPYATWVYLNRVVEGPSAALQALLTQYPAEEIAHGIYHRADWIGPLLARTASRYDWLRQAEDMAAAERVGARLITAESPEWPTEEFDSAFGFYQHSGEAPATFDDQALPPHSLWVRGAPLQAEVAQAVAIVGTRAISRYGWQATHNVVSGLVQHEWTPISGGALGVDTVAHETALHNNGRTVAIAACGIDRDYPARNANLFAKIADNGCIISEFAPETAPKRHRFLTRNRLVAALSHGTVVMEAAFRSGALNTLNWAEALGRVAMAVPGPITTSGSLGCHQRIQEGRAQLVTSADEIRALVSRAGEVDPGAQYEINFAATMTQRLSRNELRVFDATPPLGQEKATAEDIAREAGFRLPLTVHLLLALEKMCVVVRHGNTWARRETE</sequence>
<dbReference type="GO" id="GO:0009294">
    <property type="term" value="P:DNA-mediated transformation"/>
    <property type="evidence" value="ECO:0007669"/>
    <property type="project" value="InterPro"/>
</dbReference>
<evidence type="ECO:0000259" key="2">
    <source>
        <dbReference type="Pfam" id="PF02481"/>
    </source>
</evidence>
<evidence type="ECO:0000313" key="3">
    <source>
        <dbReference type="EMBL" id="MBK3427595.1"/>
    </source>
</evidence>
<dbReference type="PANTHER" id="PTHR43022">
    <property type="entry name" value="PROTEIN SMF"/>
    <property type="match status" value="1"/>
</dbReference>
<dbReference type="PANTHER" id="PTHR43022:SF1">
    <property type="entry name" value="PROTEIN SMF"/>
    <property type="match status" value="1"/>
</dbReference>
<name>A0A8I1LAU7_9CORY</name>
<gene>
    <name evidence="3" type="primary">dprA</name>
    <name evidence="3" type="ORF">JDP02_03585</name>
</gene>
<feature type="domain" description="Smf/DprA SLOG" evidence="2">
    <location>
        <begin position="104"/>
        <end position="306"/>
    </location>
</feature>
<dbReference type="Proteomes" id="UP000603369">
    <property type="component" value="Unassembled WGS sequence"/>
</dbReference>
<dbReference type="Pfam" id="PF02481">
    <property type="entry name" value="DNA_processg_A"/>
    <property type="match status" value="1"/>
</dbReference>
<accession>A0A8I1LAU7</accession>
<protein>
    <submittedName>
        <fullName evidence="3">DNA-protecting protein DprA</fullName>
    </submittedName>
</protein>
<dbReference type="EMBL" id="JAEHFL010000004">
    <property type="protein sequence ID" value="MBK3427595.1"/>
    <property type="molecule type" value="Genomic_DNA"/>
</dbReference>
<dbReference type="Gene3D" id="3.40.50.450">
    <property type="match status" value="1"/>
</dbReference>
<comment type="caution">
    <text evidence="3">The sequence shown here is derived from an EMBL/GenBank/DDBJ whole genome shotgun (WGS) entry which is preliminary data.</text>
</comment>
<reference evidence="3 4" key="1">
    <citation type="submission" date="2020-12" db="EMBL/GenBank/DDBJ databases">
        <title>Draft genome sequence of the commensal strain Corynebacterium tuberculostearicum MFP09/CIP 102622 isolated from human skin.</title>
        <authorList>
            <person name="Boukerb A.M."/>
            <person name="Janvier X."/>
            <person name="Feuilloley M.G.J."/>
            <person name="Groboillot A."/>
        </authorList>
    </citation>
    <scope>NUCLEOTIDE SEQUENCE [LARGE SCALE GENOMIC DNA]</scope>
    <source>
        <strain evidence="3 4">CIP 102622</strain>
    </source>
</reference>
<comment type="similarity">
    <text evidence="1">Belongs to the DprA/Smf family.</text>
</comment>
<dbReference type="NCBIfam" id="TIGR00732">
    <property type="entry name" value="dprA"/>
    <property type="match status" value="1"/>
</dbReference>
<dbReference type="AlphaFoldDB" id="A0A8I1LAU7"/>